<gene>
    <name evidence="6" type="ORF">DFA_00210</name>
</gene>
<dbReference type="Proteomes" id="UP000007797">
    <property type="component" value="Unassembled WGS sequence"/>
</dbReference>
<evidence type="ECO:0000256" key="2">
    <source>
        <dbReference type="ARBA" id="ARBA00022692"/>
    </source>
</evidence>
<keyword evidence="4 5" id="KW-0472">Membrane</keyword>
<organism evidence="6 7">
    <name type="scientific">Cavenderia fasciculata</name>
    <name type="common">Slime mold</name>
    <name type="synonym">Dictyostelium fasciculatum</name>
    <dbReference type="NCBI Taxonomy" id="261658"/>
    <lineage>
        <taxon>Eukaryota</taxon>
        <taxon>Amoebozoa</taxon>
        <taxon>Evosea</taxon>
        <taxon>Eumycetozoa</taxon>
        <taxon>Dictyostelia</taxon>
        <taxon>Acytosteliales</taxon>
        <taxon>Cavenderiaceae</taxon>
        <taxon>Cavenderia</taxon>
    </lineage>
</organism>
<feature type="transmembrane region" description="Helical" evidence="5">
    <location>
        <begin position="180"/>
        <end position="199"/>
    </location>
</feature>
<feature type="transmembrane region" description="Helical" evidence="5">
    <location>
        <begin position="127"/>
        <end position="143"/>
    </location>
</feature>
<accession>F4PXX2</accession>
<dbReference type="GO" id="GO:0009234">
    <property type="term" value="P:menaquinone biosynthetic process"/>
    <property type="evidence" value="ECO:0007669"/>
    <property type="project" value="TreeGrafter"/>
</dbReference>
<proteinExistence type="predicted"/>
<feature type="transmembrane region" description="Helical" evidence="5">
    <location>
        <begin position="96"/>
        <end position="115"/>
    </location>
</feature>
<dbReference type="InterPro" id="IPR000537">
    <property type="entry name" value="UbiA_prenyltransferase"/>
</dbReference>
<feature type="transmembrane region" description="Helical" evidence="5">
    <location>
        <begin position="45"/>
        <end position="67"/>
    </location>
</feature>
<sequence>MKQIINTFIKSSRYYTFIGMPPLMFMEWCIATSQNPSLQINDTSHHWSLIAGCILLNVLAHSMAYCFNSYVDFWTGVDDPKTSVDRTMFDIGMKNLLKIITFSTVSVILITVWLVQNSTGEFEWLKSQFIGYTALLIILAATYTHCKYVALGHINCAVYIFATSYFYYQLFTNNVPDRSFYIFSIVANLFFQVPIISNYHRDLVEDKRAGILTISILLGEVYSCYLLIALTFTYVLD</sequence>
<evidence type="ECO:0000313" key="6">
    <source>
        <dbReference type="EMBL" id="EGG19632.1"/>
    </source>
</evidence>
<reference evidence="7" key="1">
    <citation type="journal article" date="2011" name="Genome Res.">
        <title>Phylogeny-wide analysis of social amoeba genomes highlights ancient origins for complex intercellular communication.</title>
        <authorList>
            <person name="Heidel A.J."/>
            <person name="Lawal H.M."/>
            <person name="Felder M."/>
            <person name="Schilde C."/>
            <person name="Helps N.R."/>
            <person name="Tunggal B."/>
            <person name="Rivero F."/>
            <person name="John U."/>
            <person name="Schleicher M."/>
            <person name="Eichinger L."/>
            <person name="Platzer M."/>
            <person name="Noegel A.A."/>
            <person name="Schaap P."/>
            <person name="Gloeckner G."/>
        </authorList>
    </citation>
    <scope>NUCLEOTIDE SEQUENCE [LARGE SCALE GENOMIC DNA]</scope>
    <source>
        <strain evidence="7">SH3</strain>
    </source>
</reference>
<dbReference type="AlphaFoldDB" id="F4PXX2"/>
<name>F4PXX2_CACFS</name>
<dbReference type="EMBL" id="GL883014">
    <property type="protein sequence ID" value="EGG19632.1"/>
    <property type="molecule type" value="Genomic_DNA"/>
</dbReference>
<keyword evidence="7" id="KW-1185">Reference proteome</keyword>
<dbReference type="PANTHER" id="PTHR13929:SF4">
    <property type="entry name" value="PRENYLTRANSFERASE-RELATED"/>
    <property type="match status" value="1"/>
</dbReference>
<keyword evidence="2 5" id="KW-0812">Transmembrane</keyword>
<dbReference type="InterPro" id="IPR026046">
    <property type="entry name" value="UBIAD1"/>
</dbReference>
<evidence type="ECO:0008006" key="8">
    <source>
        <dbReference type="Google" id="ProtNLM"/>
    </source>
</evidence>
<protein>
    <recommendedName>
        <fullName evidence="8">UbiA prenyltransferase family protein</fullName>
    </recommendedName>
</protein>
<dbReference type="Pfam" id="PF01040">
    <property type="entry name" value="UbiA"/>
    <property type="match status" value="1"/>
</dbReference>
<feature type="transmembrane region" description="Helical" evidence="5">
    <location>
        <begin position="150"/>
        <end position="168"/>
    </location>
</feature>
<dbReference type="GeneID" id="14871726"/>
<dbReference type="GO" id="GO:0004659">
    <property type="term" value="F:prenyltransferase activity"/>
    <property type="evidence" value="ECO:0007669"/>
    <property type="project" value="InterPro"/>
</dbReference>
<dbReference type="GO" id="GO:0016020">
    <property type="term" value="C:membrane"/>
    <property type="evidence" value="ECO:0007669"/>
    <property type="project" value="UniProtKB-SubCell"/>
</dbReference>
<dbReference type="PANTHER" id="PTHR13929">
    <property type="entry name" value="1,4-DIHYDROXY-2-NAPHTHOATE OCTAPRENYLTRANSFERASE"/>
    <property type="match status" value="1"/>
</dbReference>
<evidence type="ECO:0000313" key="7">
    <source>
        <dbReference type="Proteomes" id="UP000007797"/>
    </source>
</evidence>
<dbReference type="OMA" id="HINCAVY"/>
<dbReference type="OrthoDB" id="203513at2759"/>
<keyword evidence="3 5" id="KW-1133">Transmembrane helix</keyword>
<evidence type="ECO:0000256" key="4">
    <source>
        <dbReference type="ARBA" id="ARBA00023136"/>
    </source>
</evidence>
<dbReference type="RefSeq" id="XP_004357926.1">
    <property type="nucleotide sequence ID" value="XM_004357869.1"/>
</dbReference>
<feature type="transmembrane region" description="Helical" evidence="5">
    <location>
        <begin position="12"/>
        <end position="33"/>
    </location>
</feature>
<comment type="subcellular location">
    <subcellularLocation>
        <location evidence="1">Membrane</location>
        <topology evidence="1">Multi-pass membrane protein</topology>
    </subcellularLocation>
</comment>
<feature type="transmembrane region" description="Helical" evidence="5">
    <location>
        <begin position="211"/>
        <end position="236"/>
    </location>
</feature>
<dbReference type="KEGG" id="dfa:DFA_00210"/>
<evidence type="ECO:0000256" key="1">
    <source>
        <dbReference type="ARBA" id="ARBA00004141"/>
    </source>
</evidence>
<evidence type="ECO:0000256" key="3">
    <source>
        <dbReference type="ARBA" id="ARBA00022989"/>
    </source>
</evidence>
<evidence type="ECO:0000256" key="5">
    <source>
        <dbReference type="SAM" id="Phobius"/>
    </source>
</evidence>
<dbReference type="GO" id="GO:0042371">
    <property type="term" value="P:vitamin K biosynthetic process"/>
    <property type="evidence" value="ECO:0007669"/>
    <property type="project" value="TreeGrafter"/>
</dbReference>